<keyword evidence="4 9" id="KW-1003">Cell membrane</keyword>
<dbReference type="InterPro" id="IPR050739">
    <property type="entry name" value="MFP"/>
</dbReference>
<evidence type="ECO:0000256" key="5">
    <source>
        <dbReference type="ARBA" id="ARBA00022519"/>
    </source>
</evidence>
<dbReference type="Pfam" id="PF25994">
    <property type="entry name" value="HH_AprE"/>
    <property type="match status" value="1"/>
</dbReference>
<keyword evidence="7 9" id="KW-1133">Transmembrane helix</keyword>
<evidence type="ECO:0000313" key="13">
    <source>
        <dbReference type="EMBL" id="NBN63982.1"/>
    </source>
</evidence>
<gene>
    <name evidence="13" type="ORF">GWI71_09845</name>
</gene>
<dbReference type="Gene3D" id="2.40.50.100">
    <property type="match status" value="1"/>
</dbReference>
<comment type="subcellular location">
    <subcellularLocation>
        <location evidence="1 9">Cell inner membrane</location>
        <topology evidence="1 9">Single-pass membrane protein</topology>
    </subcellularLocation>
</comment>
<dbReference type="Proteomes" id="UP000541347">
    <property type="component" value="Unassembled WGS sequence"/>
</dbReference>
<feature type="coiled-coil region" evidence="10">
    <location>
        <begin position="258"/>
        <end position="292"/>
    </location>
</feature>
<evidence type="ECO:0000256" key="3">
    <source>
        <dbReference type="ARBA" id="ARBA00022448"/>
    </source>
</evidence>
<protein>
    <recommendedName>
        <fullName evidence="9">Membrane fusion protein (MFP) family protein</fullName>
    </recommendedName>
</protein>
<name>A0ABW9ZJ60_9HYPH</name>
<organism evidence="13 14">
    <name type="scientific">Pannonibacter tanglangensis</name>
    <dbReference type="NCBI Taxonomy" id="2750084"/>
    <lineage>
        <taxon>Bacteria</taxon>
        <taxon>Pseudomonadati</taxon>
        <taxon>Pseudomonadota</taxon>
        <taxon>Alphaproteobacteria</taxon>
        <taxon>Hyphomicrobiales</taxon>
        <taxon>Stappiaceae</taxon>
        <taxon>Pannonibacter</taxon>
    </lineage>
</organism>
<feature type="coiled-coil region" evidence="10">
    <location>
        <begin position="163"/>
        <end position="190"/>
    </location>
</feature>
<dbReference type="RefSeq" id="WP_161675930.1">
    <property type="nucleotide sequence ID" value="NZ_JAABLP010000002.1"/>
</dbReference>
<evidence type="ECO:0000256" key="6">
    <source>
        <dbReference type="ARBA" id="ARBA00022692"/>
    </source>
</evidence>
<evidence type="ECO:0000256" key="9">
    <source>
        <dbReference type="RuleBase" id="RU365093"/>
    </source>
</evidence>
<dbReference type="PRINTS" id="PR01490">
    <property type="entry name" value="RTXTOXIND"/>
</dbReference>
<dbReference type="Gene3D" id="2.40.30.170">
    <property type="match status" value="1"/>
</dbReference>
<dbReference type="InterPro" id="IPR058982">
    <property type="entry name" value="Beta-barrel_AprE"/>
</dbReference>
<keyword evidence="14" id="KW-1185">Reference proteome</keyword>
<keyword evidence="10" id="KW-0175">Coiled coil</keyword>
<proteinExistence type="inferred from homology"/>
<reference evidence="13 14" key="1">
    <citation type="submission" date="2020-01" db="EMBL/GenBank/DDBJ databases">
        <authorList>
            <person name="Peng S.Y."/>
            <person name="Li J."/>
            <person name="Wang M."/>
            <person name="Wang L."/>
            <person name="Wang C.Q."/>
            <person name="Wang J.R."/>
        </authorList>
    </citation>
    <scope>NUCLEOTIDE SEQUENCE [LARGE SCALE GENOMIC DNA]</scope>
    <source>
        <strain evidence="13 14">XCT-34</strain>
    </source>
</reference>
<feature type="domain" description="AprE-like long alpha-helical hairpin" evidence="11">
    <location>
        <begin position="96"/>
        <end position="284"/>
    </location>
</feature>
<comment type="similarity">
    <text evidence="2 9">Belongs to the membrane fusion protein (MFP) (TC 8.A.1) family.</text>
</comment>
<evidence type="ECO:0000256" key="1">
    <source>
        <dbReference type="ARBA" id="ARBA00004377"/>
    </source>
</evidence>
<evidence type="ECO:0000313" key="14">
    <source>
        <dbReference type="Proteomes" id="UP000541347"/>
    </source>
</evidence>
<dbReference type="Pfam" id="PF26002">
    <property type="entry name" value="Beta-barrel_AprE"/>
    <property type="match status" value="1"/>
</dbReference>
<evidence type="ECO:0000259" key="11">
    <source>
        <dbReference type="Pfam" id="PF25994"/>
    </source>
</evidence>
<feature type="transmembrane region" description="Helical" evidence="9">
    <location>
        <begin position="20"/>
        <end position="40"/>
    </location>
</feature>
<evidence type="ECO:0000256" key="7">
    <source>
        <dbReference type="ARBA" id="ARBA00022989"/>
    </source>
</evidence>
<dbReference type="NCBIfam" id="TIGR01843">
    <property type="entry name" value="type_I_hlyD"/>
    <property type="match status" value="1"/>
</dbReference>
<evidence type="ECO:0000256" key="8">
    <source>
        <dbReference type="ARBA" id="ARBA00023136"/>
    </source>
</evidence>
<evidence type="ECO:0000256" key="4">
    <source>
        <dbReference type="ARBA" id="ARBA00022475"/>
    </source>
</evidence>
<accession>A0ABW9ZJ60</accession>
<sequence length="440" mass="48774">MTNDNMANDKIDKKFSTRPFVIAGYVTILMSFGVLGGWAMTAPLDSAVIAHGVLSVESSRRVVQHLEGGIVKEILVKDADRVKKDQVLIRLSPVQAQANVSMISTRLEIARAEEARLLAERSNAKEVTFPEDLMQSDDPRVKFALQGQRNLFSDRVSVRDSQIKILESKIEQLRQQASGLELQRDSALTEVKLIEDEVSRLRDGEGKGVVSANRLSAFQREAAQLEGGYGRLITDIARVNEGVGETELEIVRIRQSFSERAATELKEVRTQIADLEERMVVASDILDRTEIRSEVDGVVQNLSIHTVGGVIRPGDAVMEIVPLGDRIVINAQVRPLDIDVVHAGLNAEVKLSAFHNRYLPTLFGEVEYVSPDVIERRGTNMEPYYLARVVVPEASIPAEMIDKLAPGMPAEVVVPTGERTMAEYLISPLRDAVRNSMREE</sequence>
<dbReference type="PANTHER" id="PTHR30386">
    <property type="entry name" value="MEMBRANE FUSION SUBUNIT OF EMRAB-TOLC MULTIDRUG EFFLUX PUMP"/>
    <property type="match status" value="1"/>
</dbReference>
<dbReference type="PANTHER" id="PTHR30386:SF17">
    <property type="entry name" value="ALKALINE PROTEASE SECRETION PROTEIN APRE"/>
    <property type="match status" value="1"/>
</dbReference>
<dbReference type="InterPro" id="IPR058781">
    <property type="entry name" value="HH_AprE-like"/>
</dbReference>
<evidence type="ECO:0000259" key="12">
    <source>
        <dbReference type="Pfam" id="PF26002"/>
    </source>
</evidence>
<comment type="caution">
    <text evidence="13">The sequence shown here is derived from an EMBL/GenBank/DDBJ whole genome shotgun (WGS) entry which is preliminary data.</text>
</comment>
<keyword evidence="3 9" id="KW-0813">Transport</keyword>
<evidence type="ECO:0000256" key="10">
    <source>
        <dbReference type="SAM" id="Coils"/>
    </source>
</evidence>
<dbReference type="InterPro" id="IPR010129">
    <property type="entry name" value="T1SS_HlyD"/>
</dbReference>
<keyword evidence="5 9" id="KW-0997">Cell inner membrane</keyword>
<dbReference type="EMBL" id="JAABLP010000002">
    <property type="protein sequence ID" value="NBN63982.1"/>
    <property type="molecule type" value="Genomic_DNA"/>
</dbReference>
<keyword evidence="6 9" id="KW-0812">Transmembrane</keyword>
<evidence type="ECO:0000256" key="2">
    <source>
        <dbReference type="ARBA" id="ARBA00009477"/>
    </source>
</evidence>
<feature type="domain" description="AprE-like beta-barrel" evidence="12">
    <location>
        <begin position="328"/>
        <end position="417"/>
    </location>
</feature>
<keyword evidence="8 9" id="KW-0472">Membrane</keyword>